<evidence type="ECO:0000256" key="10">
    <source>
        <dbReference type="PIRNR" id="PIRNR038995"/>
    </source>
</evidence>
<evidence type="ECO:0000256" key="5">
    <source>
        <dbReference type="ARBA" id="ARBA00022884"/>
    </source>
</evidence>
<comment type="similarity">
    <text evidence="3 10">Belongs to the SRP68 family.</text>
</comment>
<evidence type="ECO:0000256" key="4">
    <source>
        <dbReference type="ARBA" id="ARBA00022490"/>
    </source>
</evidence>
<dbReference type="AlphaFoldDB" id="A0A286UQB7"/>
<dbReference type="EMBL" id="NBII01000002">
    <property type="protein sequence ID" value="PAV21729.1"/>
    <property type="molecule type" value="Genomic_DNA"/>
</dbReference>
<keyword evidence="13" id="KW-1185">Reference proteome</keyword>
<reference evidence="12 13" key="1">
    <citation type="journal article" date="2017" name="Mol. Ecol.">
        <title>Comparative and population genomic landscape of Phellinus noxius: A hypervariable fungus causing root rot in trees.</title>
        <authorList>
            <person name="Chung C.L."/>
            <person name="Lee T.J."/>
            <person name="Akiba M."/>
            <person name="Lee H.H."/>
            <person name="Kuo T.H."/>
            <person name="Liu D."/>
            <person name="Ke H.M."/>
            <person name="Yokoi T."/>
            <person name="Roa M.B."/>
            <person name="Lu M.J."/>
            <person name="Chang Y.Y."/>
            <person name="Ann P.J."/>
            <person name="Tsai J.N."/>
            <person name="Chen C.Y."/>
            <person name="Tzean S.S."/>
            <person name="Ota Y."/>
            <person name="Hattori T."/>
            <person name="Sahashi N."/>
            <person name="Liou R.F."/>
            <person name="Kikuchi T."/>
            <person name="Tsai I.J."/>
        </authorList>
    </citation>
    <scope>NUCLEOTIDE SEQUENCE [LARGE SCALE GENOMIC DNA]</scope>
    <source>
        <strain evidence="12 13">FFPRI411160</strain>
    </source>
</reference>
<dbReference type="InterPro" id="IPR026258">
    <property type="entry name" value="SRP68"/>
</dbReference>
<evidence type="ECO:0000256" key="2">
    <source>
        <dbReference type="ARBA" id="ARBA00004604"/>
    </source>
</evidence>
<comment type="function">
    <text evidence="10">Component of the signal recognition particle (SRP) complex, a ribonucleoprotein complex that mediates the cotranslational targeting of secretory and membrane proteins to the endoplasmic reticulum (ER). The SRP complex interacts with the signal sequence in nascent secretory and membrane proteins and directs them to the membrane of the ER.</text>
</comment>
<dbReference type="GO" id="GO:0008312">
    <property type="term" value="F:7S RNA binding"/>
    <property type="evidence" value="ECO:0007669"/>
    <property type="project" value="InterPro"/>
</dbReference>
<evidence type="ECO:0000256" key="1">
    <source>
        <dbReference type="ARBA" id="ARBA00004496"/>
    </source>
</evidence>
<evidence type="ECO:0000256" key="6">
    <source>
        <dbReference type="ARBA" id="ARBA00023135"/>
    </source>
</evidence>
<dbReference type="GO" id="GO:0005047">
    <property type="term" value="F:signal recognition particle binding"/>
    <property type="evidence" value="ECO:0007669"/>
    <property type="project" value="InterPro"/>
</dbReference>
<evidence type="ECO:0000256" key="11">
    <source>
        <dbReference type="SAM" id="MobiDB-lite"/>
    </source>
</evidence>
<dbReference type="Gene3D" id="1.10.3450.40">
    <property type="entry name" value="Signal recognition particle, SRP68 subunit, RNA-binding domain"/>
    <property type="match status" value="1"/>
</dbReference>
<dbReference type="PANTHER" id="PTHR12860:SF0">
    <property type="entry name" value="SIGNAL RECOGNITION PARTICLE SUBUNIT SRP68"/>
    <property type="match status" value="1"/>
</dbReference>
<dbReference type="STRING" id="2282107.A0A286UQB7"/>
<dbReference type="PANTHER" id="PTHR12860">
    <property type="entry name" value="SIGNAL RECOGNITION PARTICLE 68 KDA PROTEIN"/>
    <property type="match status" value="1"/>
</dbReference>
<feature type="region of interest" description="Disordered" evidence="11">
    <location>
        <begin position="389"/>
        <end position="419"/>
    </location>
</feature>
<dbReference type="GO" id="GO:0005730">
    <property type="term" value="C:nucleolus"/>
    <property type="evidence" value="ECO:0007669"/>
    <property type="project" value="UniProtKB-SubCell"/>
</dbReference>
<sequence>MSKADTESSVIRFRALQLANEHRNAYGLRSNDYARYRNHCANRTHRLRSTLKMTHGKGRDFKKLPPITLENIKAGNLQLLLFEAERAWSYSQELYTKSLEPANKDKSAKLRHSATGRFRRAIHWCTQLLTHCQSLYAAHRLSASDMLEISAYTLILSGRFLRFRDEYEDARDQLCVARSLLDVLADAAQNSRDQALATLFADSIAPEIRYCAHQLGQADAYDIDRIVKEVAPSQRDTFVVGYGEIVSRLKAESDGKYSADERKRLHELIWEGQPIPVRHPELVDVLLKVQEAEKPLKDPSSSKGATEKGAKTQKSRKGVAAFDAVLAALSDAEEVARKLIESQRSTASTSTSSGTRDIHFLHAYIVYQLLSRRIQRDLTLVSALISSSSATSPRKTSGKQDGQKVSPGKGPENESTDARVNPAVVKILDTVLQSLTHMRTLSIVDESPDLASAIETRLAYTKSKRCLYLSRSYAAVKQYAQALSLIQRSQLSLRESTSFLSQLPPTSTSTSASTSTLPINFYALTPSDLSQLGSSLDAEATRLKRAWFAHNGGSISVERDTEKKPLFFDIALNYVQLDMDQIQKRAGVAVKETKAGAAQKGMSKSKNKSKSKGTTNVSVGVEPKSVPAIKAKAEEIERSATPEPGTTQRGGLSSLLGGWWGRK</sequence>
<keyword evidence="8 10" id="KW-0687">Ribonucleoprotein</keyword>
<keyword evidence="4 10" id="KW-0963">Cytoplasm</keyword>
<proteinExistence type="inferred from homology"/>
<evidence type="ECO:0000256" key="7">
    <source>
        <dbReference type="ARBA" id="ARBA00023242"/>
    </source>
</evidence>
<name>A0A286UQB7_9AGAM</name>
<accession>A0A286UQB7</accession>
<dbReference type="InterPro" id="IPR038253">
    <property type="entry name" value="SRP68_N_sf"/>
</dbReference>
<dbReference type="InParanoid" id="A0A286UQB7"/>
<dbReference type="Proteomes" id="UP000217199">
    <property type="component" value="Unassembled WGS sequence"/>
</dbReference>
<keyword evidence="5 10" id="KW-0694">RNA-binding</keyword>
<evidence type="ECO:0000313" key="12">
    <source>
        <dbReference type="EMBL" id="PAV21729.1"/>
    </source>
</evidence>
<feature type="region of interest" description="Disordered" evidence="11">
    <location>
        <begin position="294"/>
        <end position="314"/>
    </location>
</feature>
<comment type="subcellular location">
    <subcellularLocation>
        <location evidence="1 10">Cytoplasm</location>
    </subcellularLocation>
    <subcellularLocation>
        <location evidence="2">Nucleus</location>
        <location evidence="2">Nucleolus</location>
    </subcellularLocation>
</comment>
<dbReference type="OrthoDB" id="10255118at2759"/>
<dbReference type="GO" id="GO:0030942">
    <property type="term" value="F:endoplasmic reticulum signal peptide binding"/>
    <property type="evidence" value="ECO:0007669"/>
    <property type="project" value="InterPro"/>
</dbReference>
<feature type="compositionally biased region" description="Basic and acidic residues" evidence="11">
    <location>
        <begin position="631"/>
        <end position="640"/>
    </location>
</feature>
<evidence type="ECO:0000256" key="9">
    <source>
        <dbReference type="ARBA" id="ARBA00029498"/>
    </source>
</evidence>
<evidence type="ECO:0000256" key="3">
    <source>
        <dbReference type="ARBA" id="ARBA00009352"/>
    </source>
</evidence>
<keyword evidence="7" id="KW-0539">Nucleus</keyword>
<feature type="region of interest" description="Disordered" evidence="11">
    <location>
        <begin position="593"/>
        <end position="663"/>
    </location>
</feature>
<keyword evidence="6 10" id="KW-0733">Signal recognition particle</keyword>
<evidence type="ECO:0000256" key="8">
    <source>
        <dbReference type="ARBA" id="ARBA00023274"/>
    </source>
</evidence>
<comment type="caution">
    <text evidence="12">The sequence shown here is derived from an EMBL/GenBank/DDBJ whole genome shotgun (WGS) entry which is preliminary data.</text>
</comment>
<evidence type="ECO:0000313" key="13">
    <source>
        <dbReference type="Proteomes" id="UP000217199"/>
    </source>
</evidence>
<dbReference type="FunCoup" id="A0A286UQB7">
    <property type="interactions" value="617"/>
</dbReference>
<organism evidence="12 13">
    <name type="scientific">Pyrrhoderma noxium</name>
    <dbReference type="NCBI Taxonomy" id="2282107"/>
    <lineage>
        <taxon>Eukaryota</taxon>
        <taxon>Fungi</taxon>
        <taxon>Dikarya</taxon>
        <taxon>Basidiomycota</taxon>
        <taxon>Agaricomycotina</taxon>
        <taxon>Agaricomycetes</taxon>
        <taxon>Hymenochaetales</taxon>
        <taxon>Hymenochaetaceae</taxon>
        <taxon>Pyrrhoderma</taxon>
    </lineage>
</organism>
<gene>
    <name evidence="12" type="ORF">PNOK_0168600</name>
</gene>
<dbReference type="PIRSF" id="PIRSF038995">
    <property type="entry name" value="SRP68"/>
    <property type="match status" value="1"/>
</dbReference>
<dbReference type="GO" id="GO:0005786">
    <property type="term" value="C:signal recognition particle, endoplasmic reticulum targeting"/>
    <property type="evidence" value="ECO:0007669"/>
    <property type="project" value="UniProtKB-KW"/>
</dbReference>
<protein>
    <recommendedName>
        <fullName evidence="9 10">Signal recognition particle subunit SRP68</fullName>
        <shortName evidence="10">SRP68</shortName>
    </recommendedName>
</protein>
<dbReference type="GO" id="GO:0006614">
    <property type="term" value="P:SRP-dependent cotranslational protein targeting to membrane"/>
    <property type="evidence" value="ECO:0007669"/>
    <property type="project" value="InterPro"/>
</dbReference>
<dbReference type="InterPro" id="IPR034652">
    <property type="entry name" value="SRP68-RBD"/>
</dbReference>
<dbReference type="Pfam" id="PF16969">
    <property type="entry name" value="SRP68"/>
    <property type="match status" value="1"/>
</dbReference>
<dbReference type="CDD" id="cd15481">
    <property type="entry name" value="SRP68-RBD"/>
    <property type="match status" value="1"/>
</dbReference>